<sequence length="471" mass="51101">MASIIAGDDHLHVREVSRRLVQASDDSIKPHVLAVSNLDLVPLTIQGSLFAIYPKPPTADFGAVVAAFEARLPSLLNHFFPFAGRIATDPNTGLPELHCNNQGAELVVGEVAGVTLASLDYGNMSACLRKIQLPYGEDMPLSVQVVSFACGGFTVAWSTNHLLADGSATSLLVGAWSELMRTGTLAAGSRPNHDRSVFRPRVPPSYSAALDEAFSQLDPRRQVNVLTTQQSFVQRLYYIEASDIARLQKMASRHDDGTRVTRVQAVSAYLWKVLAGVVGTADAHCRMGWWVDGRRRLTSSPELRAAMRNYVGNVVTFVDREASVQEVLGMPLPGVAAMVREAIAAPAYDEHFQELVDWVEDHKPGRYVETPSLGLGCPTVILSAGGASPIDTDFDFGRAVLLVPTSVLTARLCSGYVETVANPRDDGSWFATAVVWPRLAAALESDEPRVFKLVTAEYLGLLAPQVRHSRL</sequence>
<organism evidence="4 5">
    <name type="scientific">Urochloa decumbens</name>
    <dbReference type="NCBI Taxonomy" id="240449"/>
    <lineage>
        <taxon>Eukaryota</taxon>
        <taxon>Viridiplantae</taxon>
        <taxon>Streptophyta</taxon>
        <taxon>Embryophyta</taxon>
        <taxon>Tracheophyta</taxon>
        <taxon>Spermatophyta</taxon>
        <taxon>Magnoliopsida</taxon>
        <taxon>Liliopsida</taxon>
        <taxon>Poales</taxon>
        <taxon>Poaceae</taxon>
        <taxon>PACMAD clade</taxon>
        <taxon>Panicoideae</taxon>
        <taxon>Panicodae</taxon>
        <taxon>Paniceae</taxon>
        <taxon>Melinidinae</taxon>
        <taxon>Urochloa</taxon>
    </lineage>
</organism>
<dbReference type="Proteomes" id="UP001497457">
    <property type="component" value="Chromosome 18b"/>
</dbReference>
<dbReference type="EMBL" id="OZ075128">
    <property type="protein sequence ID" value="CAL4957355.1"/>
    <property type="molecule type" value="Genomic_DNA"/>
</dbReference>
<evidence type="ECO:0000256" key="3">
    <source>
        <dbReference type="ARBA" id="ARBA00023315"/>
    </source>
</evidence>
<name>A0ABC8ZFJ5_9POAL</name>
<keyword evidence="5" id="KW-1185">Reference proteome</keyword>
<dbReference type="InterPro" id="IPR023213">
    <property type="entry name" value="CAT-like_dom_sf"/>
</dbReference>
<dbReference type="PANTHER" id="PTHR31642:SF160">
    <property type="entry name" value="HXXXD-TYPE ACYL-TRANSFERASE FAMILY PROTEIN"/>
    <property type="match status" value="1"/>
</dbReference>
<protein>
    <submittedName>
        <fullName evidence="4">Uncharacterized protein</fullName>
    </submittedName>
</protein>
<dbReference type="InterPro" id="IPR050317">
    <property type="entry name" value="Plant_Fungal_Acyltransferase"/>
</dbReference>
<gene>
    <name evidence="4" type="ORF">URODEC1_LOCUS42499</name>
</gene>
<evidence type="ECO:0000256" key="2">
    <source>
        <dbReference type="ARBA" id="ARBA00022679"/>
    </source>
</evidence>
<reference evidence="4 5" key="2">
    <citation type="submission" date="2024-10" db="EMBL/GenBank/DDBJ databases">
        <authorList>
            <person name="Ryan C."/>
        </authorList>
    </citation>
    <scope>NUCLEOTIDE SEQUENCE [LARGE SCALE GENOMIC DNA]</scope>
</reference>
<comment type="similarity">
    <text evidence="1">Belongs to the plant acyltransferase family.</text>
</comment>
<evidence type="ECO:0000256" key="1">
    <source>
        <dbReference type="ARBA" id="ARBA00009861"/>
    </source>
</evidence>
<reference evidence="5" key="1">
    <citation type="submission" date="2024-06" db="EMBL/GenBank/DDBJ databases">
        <authorList>
            <person name="Ryan C."/>
        </authorList>
    </citation>
    <scope>NUCLEOTIDE SEQUENCE [LARGE SCALE GENOMIC DNA]</scope>
</reference>
<keyword evidence="2" id="KW-0808">Transferase</keyword>
<evidence type="ECO:0000313" key="4">
    <source>
        <dbReference type="EMBL" id="CAL4957355.1"/>
    </source>
</evidence>
<proteinExistence type="inferred from homology"/>
<dbReference type="Gene3D" id="3.30.559.10">
    <property type="entry name" value="Chloramphenicol acetyltransferase-like domain"/>
    <property type="match status" value="2"/>
</dbReference>
<dbReference type="Pfam" id="PF02458">
    <property type="entry name" value="Transferase"/>
    <property type="match status" value="1"/>
</dbReference>
<accession>A0ABC8ZFJ5</accession>
<dbReference type="PANTHER" id="PTHR31642">
    <property type="entry name" value="TRICHOTHECENE 3-O-ACETYLTRANSFERASE"/>
    <property type="match status" value="1"/>
</dbReference>
<dbReference type="GO" id="GO:0016747">
    <property type="term" value="F:acyltransferase activity, transferring groups other than amino-acyl groups"/>
    <property type="evidence" value="ECO:0007669"/>
    <property type="project" value="UniProtKB-ARBA"/>
</dbReference>
<evidence type="ECO:0000313" key="5">
    <source>
        <dbReference type="Proteomes" id="UP001497457"/>
    </source>
</evidence>
<keyword evidence="3" id="KW-0012">Acyltransferase</keyword>
<dbReference type="AlphaFoldDB" id="A0ABC8ZFJ5"/>